<dbReference type="InterPro" id="IPR001173">
    <property type="entry name" value="Glyco_trans_2-like"/>
</dbReference>
<name>A0A0G1YE44_9BACT</name>
<keyword evidence="3 5" id="KW-0808">Transferase</keyword>
<dbReference type="Proteomes" id="UP000033870">
    <property type="component" value="Unassembled WGS sequence"/>
</dbReference>
<evidence type="ECO:0000256" key="1">
    <source>
        <dbReference type="ARBA" id="ARBA00006739"/>
    </source>
</evidence>
<dbReference type="STRING" id="1619044.UY92_C0014G0078"/>
<comment type="caution">
    <text evidence="5">The sequence shown here is derived from an EMBL/GenBank/DDBJ whole genome shotgun (WGS) entry which is preliminary data.</text>
</comment>
<keyword evidence="2" id="KW-0328">Glycosyltransferase</keyword>
<proteinExistence type="inferred from homology"/>
<accession>A0A0G1YE44</accession>
<protein>
    <submittedName>
        <fullName evidence="5">Glycosyl transferase family protein</fullName>
    </submittedName>
</protein>
<dbReference type="SUPFAM" id="SSF53448">
    <property type="entry name" value="Nucleotide-diphospho-sugar transferases"/>
    <property type="match status" value="1"/>
</dbReference>
<dbReference type="PANTHER" id="PTHR43179:SF12">
    <property type="entry name" value="GALACTOFURANOSYLTRANSFERASE GLFT2"/>
    <property type="match status" value="1"/>
</dbReference>
<organism evidence="5 6">
    <name type="scientific">Candidatus Magasanikbacteria bacterium GW2011_GWA2_56_11</name>
    <dbReference type="NCBI Taxonomy" id="1619044"/>
    <lineage>
        <taxon>Bacteria</taxon>
        <taxon>Candidatus Magasanikiibacteriota</taxon>
    </lineage>
</organism>
<feature type="domain" description="Glycosyltransferase 2-like" evidence="4">
    <location>
        <begin position="10"/>
        <end position="125"/>
    </location>
</feature>
<reference evidence="5 6" key="1">
    <citation type="journal article" date="2015" name="Nature">
        <title>rRNA introns, odd ribosomes, and small enigmatic genomes across a large radiation of phyla.</title>
        <authorList>
            <person name="Brown C.T."/>
            <person name="Hug L.A."/>
            <person name="Thomas B.C."/>
            <person name="Sharon I."/>
            <person name="Castelle C.J."/>
            <person name="Singh A."/>
            <person name="Wilkins M.J."/>
            <person name="Williams K.H."/>
            <person name="Banfield J.F."/>
        </authorList>
    </citation>
    <scope>NUCLEOTIDE SEQUENCE [LARGE SCALE GENOMIC DNA]</scope>
</reference>
<dbReference type="GO" id="GO:0016757">
    <property type="term" value="F:glycosyltransferase activity"/>
    <property type="evidence" value="ECO:0007669"/>
    <property type="project" value="UniProtKB-KW"/>
</dbReference>
<evidence type="ECO:0000256" key="2">
    <source>
        <dbReference type="ARBA" id="ARBA00022676"/>
    </source>
</evidence>
<dbReference type="PANTHER" id="PTHR43179">
    <property type="entry name" value="RHAMNOSYLTRANSFERASE WBBL"/>
    <property type="match status" value="1"/>
</dbReference>
<evidence type="ECO:0000313" key="5">
    <source>
        <dbReference type="EMBL" id="KKW41753.1"/>
    </source>
</evidence>
<dbReference type="Pfam" id="PF00535">
    <property type="entry name" value="Glycos_transf_2"/>
    <property type="match status" value="1"/>
</dbReference>
<dbReference type="Gene3D" id="3.90.550.10">
    <property type="entry name" value="Spore Coat Polysaccharide Biosynthesis Protein SpsA, Chain A"/>
    <property type="match status" value="1"/>
</dbReference>
<comment type="similarity">
    <text evidence="1">Belongs to the glycosyltransferase 2 family.</text>
</comment>
<evidence type="ECO:0000259" key="4">
    <source>
        <dbReference type="Pfam" id="PF00535"/>
    </source>
</evidence>
<dbReference type="EMBL" id="LCRX01000014">
    <property type="protein sequence ID" value="KKW41753.1"/>
    <property type="molecule type" value="Genomic_DNA"/>
</dbReference>
<evidence type="ECO:0000313" key="6">
    <source>
        <dbReference type="Proteomes" id="UP000033870"/>
    </source>
</evidence>
<dbReference type="InterPro" id="IPR029044">
    <property type="entry name" value="Nucleotide-diphossugar_trans"/>
</dbReference>
<sequence>MEEGGQKKLSVHLVTWNGSKYIPLLFQSLRAQTYRDWKLYIWDNASADGTVRAIEAELPGFPAPYELRAHGTNLGFAGGHNAVYAATREEYFLLLNQDMFLAPECLGRMATFLDAHPEAAAVTPRLMKWDFAGGHFTDRIDSLGLKVFRNRRVVEWLAAEEWRGDNIRVKNLFTENSRPVFGVSGALPMYRRAAVEKVAFAAEEFLDAGYHSYKEDVDLAFRLRAAGFSAFVLLNTPAYHDRSAAGAREYTDRAAAQNKGAQSPWVRYHSYKNHLLTLHKNEYWQNLGLDFPWILWYELKKFAWFLLFDRPVLSGLREIWRGRKKLAARRKFIRDRRVCSWRELRSWWTV</sequence>
<gene>
    <name evidence="5" type="ORF">UY92_C0014G0078</name>
</gene>
<evidence type="ECO:0000256" key="3">
    <source>
        <dbReference type="ARBA" id="ARBA00022679"/>
    </source>
</evidence>
<dbReference type="AlphaFoldDB" id="A0A0G1YE44"/>